<evidence type="ECO:0000256" key="3">
    <source>
        <dbReference type="ARBA" id="ARBA00023163"/>
    </source>
</evidence>
<dbReference type="InterPro" id="IPR008920">
    <property type="entry name" value="TF_FadR/GntR_C"/>
</dbReference>
<protein>
    <submittedName>
        <fullName evidence="5">Transcriptional regulator, GntR family</fullName>
    </submittedName>
</protein>
<evidence type="ECO:0000256" key="1">
    <source>
        <dbReference type="ARBA" id="ARBA00023015"/>
    </source>
</evidence>
<dbReference type="AlphaFoldDB" id="A0A1H6UT03"/>
<dbReference type="InterPro" id="IPR011711">
    <property type="entry name" value="GntR_C"/>
</dbReference>
<evidence type="ECO:0000313" key="5">
    <source>
        <dbReference type="EMBL" id="SEI91042.1"/>
    </source>
</evidence>
<evidence type="ECO:0000313" key="6">
    <source>
        <dbReference type="Proteomes" id="UP000183315"/>
    </source>
</evidence>
<dbReference type="SUPFAM" id="SSF46785">
    <property type="entry name" value="Winged helix' DNA-binding domain"/>
    <property type="match status" value="1"/>
</dbReference>
<dbReference type="GO" id="GO:0003700">
    <property type="term" value="F:DNA-binding transcription factor activity"/>
    <property type="evidence" value="ECO:0007669"/>
    <property type="project" value="InterPro"/>
</dbReference>
<gene>
    <name evidence="5" type="ORF">SAMN05421637_0384</name>
</gene>
<dbReference type="eggNOG" id="COG1802">
    <property type="taxonomic scope" value="Bacteria"/>
</dbReference>
<dbReference type="SMART" id="SM00895">
    <property type="entry name" value="FCD"/>
    <property type="match status" value="1"/>
</dbReference>
<sequence length="232" mass="25130">MEPEIMVTSVVDALVEDLRHKVLSGELAPGTPLTELEVATRYDVARASARAAIDRLTGEKVLVRANYRTARVIALGPEDVRDIYRTRARLESSVLRELARTRHVPEEAREANAQLTALWAERSPGRVAPDMRFHTSLVDAAGSERTSAVYRSLAFETRLCMARLQVNPQLDPDANIAEHARILDLIAAGDADGAAAMLEEHLARARELLAASLGGEAGPEANRPSSALPPAS</sequence>
<dbReference type="InterPro" id="IPR036388">
    <property type="entry name" value="WH-like_DNA-bd_sf"/>
</dbReference>
<dbReference type="SMART" id="SM00345">
    <property type="entry name" value="HTH_GNTR"/>
    <property type="match status" value="1"/>
</dbReference>
<dbReference type="Pfam" id="PF00392">
    <property type="entry name" value="GntR"/>
    <property type="match status" value="1"/>
</dbReference>
<organism evidence="5 6">
    <name type="scientific">Demequina mangrovi</name>
    <dbReference type="NCBI Taxonomy" id="1043493"/>
    <lineage>
        <taxon>Bacteria</taxon>
        <taxon>Bacillati</taxon>
        <taxon>Actinomycetota</taxon>
        <taxon>Actinomycetes</taxon>
        <taxon>Micrococcales</taxon>
        <taxon>Demequinaceae</taxon>
        <taxon>Demequina</taxon>
    </lineage>
</organism>
<dbReference type="PANTHER" id="PTHR43537:SF45">
    <property type="entry name" value="GNTR FAMILY REGULATORY PROTEIN"/>
    <property type="match status" value="1"/>
</dbReference>
<dbReference type="InterPro" id="IPR000524">
    <property type="entry name" value="Tscrpt_reg_HTH_GntR"/>
</dbReference>
<dbReference type="PANTHER" id="PTHR43537">
    <property type="entry name" value="TRANSCRIPTIONAL REGULATOR, GNTR FAMILY"/>
    <property type="match status" value="1"/>
</dbReference>
<dbReference type="RefSeq" id="WP_042212555.1">
    <property type="nucleotide sequence ID" value="NZ_BBLU01000002.1"/>
</dbReference>
<dbReference type="GO" id="GO:0003677">
    <property type="term" value="F:DNA binding"/>
    <property type="evidence" value="ECO:0007669"/>
    <property type="project" value="UniProtKB-KW"/>
</dbReference>
<dbReference type="InterPro" id="IPR036390">
    <property type="entry name" value="WH_DNA-bd_sf"/>
</dbReference>
<evidence type="ECO:0000259" key="4">
    <source>
        <dbReference type="PROSITE" id="PS50949"/>
    </source>
</evidence>
<dbReference type="Pfam" id="PF07729">
    <property type="entry name" value="FCD"/>
    <property type="match status" value="1"/>
</dbReference>
<keyword evidence="6" id="KW-1185">Reference proteome</keyword>
<evidence type="ECO:0000256" key="2">
    <source>
        <dbReference type="ARBA" id="ARBA00023125"/>
    </source>
</evidence>
<dbReference type="SUPFAM" id="SSF48008">
    <property type="entry name" value="GntR ligand-binding domain-like"/>
    <property type="match status" value="1"/>
</dbReference>
<keyword evidence="3" id="KW-0804">Transcription</keyword>
<reference evidence="6" key="1">
    <citation type="submission" date="2016-10" db="EMBL/GenBank/DDBJ databases">
        <authorList>
            <person name="Varghese N."/>
        </authorList>
    </citation>
    <scope>NUCLEOTIDE SEQUENCE [LARGE SCALE GENOMIC DNA]</scope>
    <source>
        <strain evidence="6">DSM 24868</strain>
    </source>
</reference>
<dbReference type="Gene3D" id="1.10.10.10">
    <property type="entry name" value="Winged helix-like DNA-binding domain superfamily/Winged helix DNA-binding domain"/>
    <property type="match status" value="1"/>
</dbReference>
<proteinExistence type="predicted"/>
<dbReference type="PROSITE" id="PS50949">
    <property type="entry name" value="HTH_GNTR"/>
    <property type="match status" value="1"/>
</dbReference>
<keyword evidence="2" id="KW-0238">DNA-binding</keyword>
<dbReference type="EMBL" id="FNZI01000001">
    <property type="protein sequence ID" value="SEI91042.1"/>
    <property type="molecule type" value="Genomic_DNA"/>
</dbReference>
<dbReference type="OrthoDB" id="5243844at2"/>
<name>A0A1H6UT03_9MICO</name>
<dbReference type="Gene3D" id="1.20.120.530">
    <property type="entry name" value="GntR ligand-binding domain-like"/>
    <property type="match status" value="1"/>
</dbReference>
<dbReference type="STRING" id="1043493.SAMN05421637_0384"/>
<dbReference type="Proteomes" id="UP000183315">
    <property type="component" value="Unassembled WGS sequence"/>
</dbReference>
<accession>A0A1H6UT03</accession>
<feature type="domain" description="HTH gntR-type" evidence="4">
    <location>
        <begin position="8"/>
        <end position="75"/>
    </location>
</feature>
<keyword evidence="1" id="KW-0805">Transcription regulation</keyword>